<evidence type="ECO:0000259" key="13">
    <source>
        <dbReference type="Pfam" id="PF04452"/>
    </source>
</evidence>
<dbReference type="InterPro" id="IPR015947">
    <property type="entry name" value="PUA-like_sf"/>
</dbReference>
<comment type="caution">
    <text evidence="15">The sequence shown here is derived from an EMBL/GenBank/DDBJ whole genome shotgun (WGS) entry which is preliminary data.</text>
</comment>
<evidence type="ECO:0000256" key="4">
    <source>
        <dbReference type="ARBA" id="ARBA00013673"/>
    </source>
</evidence>
<comment type="catalytic activity">
    <reaction evidence="11 12">
        <text>uridine(1498) in 16S rRNA + S-adenosyl-L-methionine = N(3)-methyluridine(1498) in 16S rRNA + S-adenosyl-L-homocysteine + H(+)</text>
        <dbReference type="Rhea" id="RHEA:42920"/>
        <dbReference type="Rhea" id="RHEA-COMP:10283"/>
        <dbReference type="Rhea" id="RHEA-COMP:10284"/>
        <dbReference type="ChEBI" id="CHEBI:15378"/>
        <dbReference type="ChEBI" id="CHEBI:57856"/>
        <dbReference type="ChEBI" id="CHEBI:59789"/>
        <dbReference type="ChEBI" id="CHEBI:65315"/>
        <dbReference type="ChEBI" id="CHEBI:74502"/>
        <dbReference type="EC" id="2.1.1.193"/>
    </reaction>
</comment>
<dbReference type="GO" id="GO:0070042">
    <property type="term" value="F:rRNA (uridine-N3-)-methyltransferase activity"/>
    <property type="evidence" value="ECO:0007669"/>
    <property type="project" value="TreeGrafter"/>
</dbReference>
<dbReference type="PANTHER" id="PTHR30027">
    <property type="entry name" value="RIBOSOMAL RNA SMALL SUBUNIT METHYLTRANSFERASE E"/>
    <property type="match status" value="1"/>
</dbReference>
<dbReference type="PATRIC" id="fig|1423811.3.peg.1985"/>
<accession>A0A0R1IZG4</accession>
<keyword evidence="5 12" id="KW-0963">Cytoplasm</keyword>
<dbReference type="PIRSF" id="PIRSF015601">
    <property type="entry name" value="MTase_slr0722"/>
    <property type="match status" value="1"/>
</dbReference>
<dbReference type="OrthoDB" id="9815641at2"/>
<keyword evidence="7 12" id="KW-0489">Methyltransferase</keyword>
<evidence type="ECO:0000313" key="15">
    <source>
        <dbReference type="EMBL" id="KRK64701.1"/>
    </source>
</evidence>
<evidence type="ECO:0000256" key="10">
    <source>
        <dbReference type="ARBA" id="ARBA00025699"/>
    </source>
</evidence>
<evidence type="ECO:0000256" key="12">
    <source>
        <dbReference type="PIRNR" id="PIRNR015601"/>
    </source>
</evidence>
<dbReference type="GO" id="GO:0070475">
    <property type="term" value="P:rRNA base methylation"/>
    <property type="evidence" value="ECO:0007669"/>
    <property type="project" value="TreeGrafter"/>
</dbReference>
<comment type="function">
    <text evidence="10 12">Specifically methylates the N3 position of the uracil ring of uridine 1498 (m3U1498) in 16S rRNA. Acts on the fully assembled 30S ribosomal subunit.</text>
</comment>
<evidence type="ECO:0000259" key="14">
    <source>
        <dbReference type="Pfam" id="PF20260"/>
    </source>
</evidence>
<dbReference type="RefSeq" id="WP_057765278.1">
    <property type="nucleotide sequence ID" value="NZ_AZDG01000008.1"/>
</dbReference>
<dbReference type="EMBL" id="AZDG01000008">
    <property type="protein sequence ID" value="KRK64701.1"/>
    <property type="molecule type" value="Genomic_DNA"/>
</dbReference>
<evidence type="ECO:0000256" key="7">
    <source>
        <dbReference type="ARBA" id="ARBA00022603"/>
    </source>
</evidence>
<dbReference type="Gene3D" id="3.40.1280.10">
    <property type="match status" value="1"/>
</dbReference>
<reference evidence="15 16" key="1">
    <citation type="journal article" date="2015" name="Genome Announc.">
        <title>Expanding the biotechnology potential of lactobacilli through comparative genomics of 213 strains and associated genera.</title>
        <authorList>
            <person name="Sun Z."/>
            <person name="Harris H.M."/>
            <person name="McCann A."/>
            <person name="Guo C."/>
            <person name="Argimon S."/>
            <person name="Zhang W."/>
            <person name="Yang X."/>
            <person name="Jeffery I.B."/>
            <person name="Cooney J.C."/>
            <person name="Kagawa T.F."/>
            <person name="Liu W."/>
            <person name="Song Y."/>
            <person name="Salvetti E."/>
            <person name="Wrobel A."/>
            <person name="Rasinkangas P."/>
            <person name="Parkhill J."/>
            <person name="Rea M.C."/>
            <person name="O'Sullivan O."/>
            <person name="Ritari J."/>
            <person name="Douillard F.P."/>
            <person name="Paul Ross R."/>
            <person name="Yang R."/>
            <person name="Briner A.E."/>
            <person name="Felis G.E."/>
            <person name="de Vos W.M."/>
            <person name="Barrangou R."/>
            <person name="Klaenhammer T.R."/>
            <person name="Caufield P.W."/>
            <person name="Cui Y."/>
            <person name="Zhang H."/>
            <person name="O'Toole P.W."/>
        </authorList>
    </citation>
    <scope>NUCLEOTIDE SEQUENCE [LARGE SCALE GENOMIC DNA]</scope>
    <source>
        <strain evidence="15 16">DSM 20183</strain>
    </source>
</reference>
<protein>
    <recommendedName>
        <fullName evidence="4 12">Ribosomal RNA small subunit methyltransferase E</fullName>
        <ecNumber evidence="3 12">2.1.1.193</ecNumber>
    </recommendedName>
</protein>
<gene>
    <name evidence="15" type="ORF">FC72_GL001941</name>
</gene>
<name>A0A0R1IZG4_9LACO</name>
<dbReference type="Pfam" id="PF04452">
    <property type="entry name" value="Methyltrans_RNA"/>
    <property type="match status" value="1"/>
</dbReference>
<evidence type="ECO:0000256" key="6">
    <source>
        <dbReference type="ARBA" id="ARBA00022552"/>
    </source>
</evidence>
<keyword evidence="8 12" id="KW-0808">Transferase</keyword>
<keyword evidence="9 12" id="KW-0949">S-adenosyl-L-methionine</keyword>
<evidence type="ECO:0000256" key="1">
    <source>
        <dbReference type="ARBA" id="ARBA00004496"/>
    </source>
</evidence>
<dbReference type="InterPro" id="IPR029026">
    <property type="entry name" value="tRNA_m1G_MTases_N"/>
</dbReference>
<dbReference type="PANTHER" id="PTHR30027:SF3">
    <property type="entry name" value="16S RRNA (URACIL(1498)-N(3))-METHYLTRANSFERASE"/>
    <property type="match status" value="1"/>
</dbReference>
<dbReference type="InterPro" id="IPR046886">
    <property type="entry name" value="RsmE_MTase_dom"/>
</dbReference>
<dbReference type="EC" id="2.1.1.193" evidence="3 12"/>
<evidence type="ECO:0000256" key="11">
    <source>
        <dbReference type="ARBA" id="ARBA00047944"/>
    </source>
</evidence>
<dbReference type="Proteomes" id="UP000050929">
    <property type="component" value="Unassembled WGS sequence"/>
</dbReference>
<dbReference type="InterPro" id="IPR046887">
    <property type="entry name" value="RsmE_PUA-like"/>
</dbReference>
<proteinExistence type="inferred from homology"/>
<dbReference type="NCBIfam" id="TIGR00046">
    <property type="entry name" value="RsmE family RNA methyltransferase"/>
    <property type="match status" value="1"/>
</dbReference>
<evidence type="ECO:0000256" key="2">
    <source>
        <dbReference type="ARBA" id="ARBA00005528"/>
    </source>
</evidence>
<dbReference type="CDD" id="cd18084">
    <property type="entry name" value="RsmE-like"/>
    <property type="match status" value="1"/>
</dbReference>
<dbReference type="STRING" id="1423811.FC72_GL001941"/>
<dbReference type="SUPFAM" id="SSF88697">
    <property type="entry name" value="PUA domain-like"/>
    <property type="match status" value="1"/>
</dbReference>
<dbReference type="Pfam" id="PF20260">
    <property type="entry name" value="PUA_4"/>
    <property type="match status" value="1"/>
</dbReference>
<dbReference type="GO" id="GO:0005737">
    <property type="term" value="C:cytoplasm"/>
    <property type="evidence" value="ECO:0007669"/>
    <property type="project" value="UniProtKB-SubCell"/>
</dbReference>
<evidence type="ECO:0000256" key="5">
    <source>
        <dbReference type="ARBA" id="ARBA00022490"/>
    </source>
</evidence>
<evidence type="ECO:0000256" key="3">
    <source>
        <dbReference type="ARBA" id="ARBA00012328"/>
    </source>
</evidence>
<sequence length="250" mass="28499">MEQYFVNQTFTTNLVTIDDTEIFKHVVTVLRHKVSDQIYFVDKLKELYLATIQEIDKDNKTIKFELVKSDKPSTELPVEVTVACSLSKKDKVEWITQKATELGATKLIFFNSQYSIMHWKQNVVEKKLARLQEIAKNAAQQSKRRIIPEVIYLSDLSKLIGDNSDLKFIAYEESAKKGESSLLVRSLDKESAKSIIGVFGPEGGFSPKEVDLLNEHNYLSVGLGPRIMRAETAPMYFLSVLSYNYELSSK</sequence>
<feature type="domain" description="Ribosomal RNA small subunit methyltransferase E PUA-like" evidence="14">
    <location>
        <begin position="17"/>
        <end position="64"/>
    </location>
</feature>
<evidence type="ECO:0000256" key="9">
    <source>
        <dbReference type="ARBA" id="ARBA00022691"/>
    </source>
</evidence>
<dbReference type="InterPro" id="IPR029028">
    <property type="entry name" value="Alpha/beta_knot_MTases"/>
</dbReference>
<evidence type="ECO:0000256" key="8">
    <source>
        <dbReference type="ARBA" id="ARBA00022679"/>
    </source>
</evidence>
<organism evidence="15 16">
    <name type="scientific">Companilactobacillus tucceti DSM 20183</name>
    <dbReference type="NCBI Taxonomy" id="1423811"/>
    <lineage>
        <taxon>Bacteria</taxon>
        <taxon>Bacillati</taxon>
        <taxon>Bacillota</taxon>
        <taxon>Bacilli</taxon>
        <taxon>Lactobacillales</taxon>
        <taxon>Lactobacillaceae</taxon>
        <taxon>Companilactobacillus</taxon>
    </lineage>
</organism>
<evidence type="ECO:0000313" key="16">
    <source>
        <dbReference type="Proteomes" id="UP000050929"/>
    </source>
</evidence>
<comment type="subcellular location">
    <subcellularLocation>
        <location evidence="1 12">Cytoplasm</location>
    </subcellularLocation>
</comment>
<keyword evidence="16" id="KW-1185">Reference proteome</keyword>
<feature type="domain" description="Ribosomal RNA small subunit methyltransferase E methyltransferase" evidence="13">
    <location>
        <begin position="75"/>
        <end position="241"/>
    </location>
</feature>
<dbReference type="InterPro" id="IPR006700">
    <property type="entry name" value="RsmE"/>
</dbReference>
<keyword evidence="6 12" id="KW-0698">rRNA processing</keyword>
<comment type="similarity">
    <text evidence="2 12">Belongs to the RNA methyltransferase RsmE family.</text>
</comment>
<dbReference type="AlphaFoldDB" id="A0A0R1IZG4"/>
<dbReference type="SUPFAM" id="SSF75217">
    <property type="entry name" value="alpha/beta knot"/>
    <property type="match status" value="1"/>
</dbReference>